<dbReference type="SUPFAM" id="SSF52833">
    <property type="entry name" value="Thioredoxin-like"/>
    <property type="match status" value="1"/>
</dbReference>
<comment type="subcellular location">
    <subcellularLocation>
        <location evidence="2">Cell envelope</location>
    </subcellularLocation>
</comment>
<dbReference type="Proteomes" id="UP001174909">
    <property type="component" value="Unassembled WGS sequence"/>
</dbReference>
<name>A0AA35QZJ6_GEOBA</name>
<dbReference type="CDD" id="cd02966">
    <property type="entry name" value="TlpA_like_family"/>
    <property type="match status" value="1"/>
</dbReference>
<dbReference type="InterPro" id="IPR013766">
    <property type="entry name" value="Thioredoxin_domain"/>
</dbReference>
<comment type="caution">
    <text evidence="9">The sequence shown here is derived from an EMBL/GenBank/DDBJ whole genome shotgun (WGS) entry which is preliminary data.</text>
</comment>
<evidence type="ECO:0000256" key="7">
    <source>
        <dbReference type="ARBA" id="ARBA00033191"/>
    </source>
</evidence>
<keyword evidence="10" id="KW-1185">Reference proteome</keyword>
<dbReference type="PANTHER" id="PTHR42852">
    <property type="entry name" value="THIOL:DISULFIDE INTERCHANGE PROTEIN DSBE"/>
    <property type="match status" value="1"/>
</dbReference>
<dbReference type="Pfam" id="PF08534">
    <property type="entry name" value="Redoxin"/>
    <property type="match status" value="1"/>
</dbReference>
<dbReference type="Gene3D" id="3.40.30.10">
    <property type="entry name" value="Glutaredoxin"/>
    <property type="match status" value="1"/>
</dbReference>
<evidence type="ECO:0000313" key="10">
    <source>
        <dbReference type="Proteomes" id="UP001174909"/>
    </source>
</evidence>
<comment type="similarity">
    <text evidence="3">Belongs to the peroxiredoxin family. Prx5 subfamily.</text>
</comment>
<accession>A0AA35QZJ6</accession>
<dbReference type="AlphaFoldDB" id="A0AA35QZJ6"/>
<dbReference type="PROSITE" id="PS00194">
    <property type="entry name" value="THIOREDOXIN_1"/>
    <property type="match status" value="1"/>
</dbReference>
<comment type="function">
    <text evidence="1">Thiol-specific peroxidase that catalyzes the reduction of hydrogen peroxide and organic hydroperoxides to water and alcohols, respectively. Plays a role in cell protection against oxidative stress by detoxifying peroxides and as sensor of hydrogen peroxide-mediated signaling events.</text>
</comment>
<evidence type="ECO:0000256" key="6">
    <source>
        <dbReference type="ARBA" id="ARBA00031861"/>
    </source>
</evidence>
<dbReference type="PANTHER" id="PTHR42852:SF13">
    <property type="entry name" value="PROTEIN DIPZ"/>
    <property type="match status" value="1"/>
</dbReference>
<sequence>MLDFWASWCPPCREEAPALAQVYGEYRDLGVGFVGVNLWDNAGDAELFLQEQGHKYPNGIDDGGEIAISYGVRGIPEKFFIDSEGRIVRKFSGPVDAERLRQILDSMLGG</sequence>
<evidence type="ECO:0000256" key="5">
    <source>
        <dbReference type="ARBA" id="ARBA00022748"/>
    </source>
</evidence>
<evidence type="ECO:0000256" key="1">
    <source>
        <dbReference type="ARBA" id="ARBA00003330"/>
    </source>
</evidence>
<proteinExistence type="inferred from homology"/>
<evidence type="ECO:0000259" key="8">
    <source>
        <dbReference type="PROSITE" id="PS51352"/>
    </source>
</evidence>
<dbReference type="GO" id="GO:0017004">
    <property type="term" value="P:cytochrome complex assembly"/>
    <property type="evidence" value="ECO:0007669"/>
    <property type="project" value="UniProtKB-KW"/>
</dbReference>
<evidence type="ECO:0000256" key="3">
    <source>
        <dbReference type="ARBA" id="ARBA00010505"/>
    </source>
</evidence>
<feature type="domain" description="Thioredoxin" evidence="8">
    <location>
        <begin position="1"/>
        <end position="109"/>
    </location>
</feature>
<evidence type="ECO:0000256" key="2">
    <source>
        <dbReference type="ARBA" id="ARBA00004196"/>
    </source>
</evidence>
<dbReference type="InterPro" id="IPR036249">
    <property type="entry name" value="Thioredoxin-like_sf"/>
</dbReference>
<keyword evidence="5" id="KW-0201">Cytochrome c-type biogenesis</keyword>
<dbReference type="InterPro" id="IPR013740">
    <property type="entry name" value="Redoxin"/>
</dbReference>
<dbReference type="InterPro" id="IPR017937">
    <property type="entry name" value="Thioredoxin_CS"/>
</dbReference>
<dbReference type="EMBL" id="CASHTH010000277">
    <property type="protein sequence ID" value="CAI7996670.1"/>
    <property type="molecule type" value="Genomic_DNA"/>
</dbReference>
<dbReference type="GO" id="GO:0016491">
    <property type="term" value="F:oxidoreductase activity"/>
    <property type="evidence" value="ECO:0007669"/>
    <property type="project" value="InterPro"/>
</dbReference>
<gene>
    <name evidence="9" type="ORF">GBAR_LOCUS1923</name>
</gene>
<evidence type="ECO:0000256" key="4">
    <source>
        <dbReference type="ARBA" id="ARBA00014329"/>
    </source>
</evidence>
<reference evidence="9" key="1">
    <citation type="submission" date="2023-03" db="EMBL/GenBank/DDBJ databases">
        <authorList>
            <person name="Steffen K."/>
            <person name="Cardenas P."/>
        </authorList>
    </citation>
    <scope>NUCLEOTIDE SEQUENCE</scope>
</reference>
<evidence type="ECO:0000313" key="9">
    <source>
        <dbReference type="EMBL" id="CAI7996670.1"/>
    </source>
</evidence>
<dbReference type="PROSITE" id="PS51352">
    <property type="entry name" value="THIOREDOXIN_2"/>
    <property type="match status" value="1"/>
</dbReference>
<protein>
    <recommendedName>
        <fullName evidence="4">Peroxiredoxin-5, mitochondrial</fullName>
    </recommendedName>
    <alternativeName>
        <fullName evidence="6">Peroxiredoxin V</fullName>
    </alternativeName>
    <alternativeName>
        <fullName evidence="7">Thioredoxin-dependent peroxiredoxin 5</fullName>
    </alternativeName>
</protein>
<dbReference type="InterPro" id="IPR050553">
    <property type="entry name" value="Thioredoxin_ResA/DsbE_sf"/>
</dbReference>
<organism evidence="9 10">
    <name type="scientific">Geodia barretti</name>
    <name type="common">Barrett's horny sponge</name>
    <dbReference type="NCBI Taxonomy" id="519541"/>
    <lineage>
        <taxon>Eukaryota</taxon>
        <taxon>Metazoa</taxon>
        <taxon>Porifera</taxon>
        <taxon>Demospongiae</taxon>
        <taxon>Heteroscleromorpha</taxon>
        <taxon>Tetractinellida</taxon>
        <taxon>Astrophorina</taxon>
        <taxon>Geodiidae</taxon>
        <taxon>Geodia</taxon>
    </lineage>
</organism>